<dbReference type="SUPFAM" id="SSF49899">
    <property type="entry name" value="Concanavalin A-like lectins/glucanases"/>
    <property type="match status" value="1"/>
</dbReference>
<evidence type="ECO:0000256" key="14">
    <source>
        <dbReference type="PIRSR" id="PIRSR002356-1"/>
    </source>
</evidence>
<reference evidence="20" key="1">
    <citation type="submission" date="2017-02" db="UniProtKB">
        <authorList>
            <consortium name="WormBaseParasite"/>
        </authorList>
    </citation>
    <scope>IDENTIFICATION</scope>
</reference>
<dbReference type="Gene3D" id="2.10.250.10">
    <property type="entry name" value="Calreticulin/calnexin, P domain"/>
    <property type="match status" value="1"/>
</dbReference>
<evidence type="ECO:0000256" key="10">
    <source>
        <dbReference type="ARBA" id="ARBA00022837"/>
    </source>
</evidence>
<dbReference type="GO" id="GO:0051082">
    <property type="term" value="F:unfolded protein binding"/>
    <property type="evidence" value="ECO:0007669"/>
    <property type="project" value="InterPro"/>
</dbReference>
<feature type="binding site" evidence="14">
    <location>
        <position position="106"/>
    </location>
    <ligand>
        <name>an alpha-D-glucoside</name>
        <dbReference type="ChEBI" id="CHEBI:22390"/>
    </ligand>
</feature>
<feature type="compositionally biased region" description="Basic and acidic residues" evidence="17">
    <location>
        <begin position="234"/>
        <end position="256"/>
    </location>
</feature>
<feature type="compositionally biased region" description="Acidic residues" evidence="17">
    <location>
        <begin position="392"/>
        <end position="410"/>
    </location>
</feature>
<evidence type="ECO:0000256" key="17">
    <source>
        <dbReference type="SAM" id="MobiDB-lite"/>
    </source>
</evidence>
<gene>
    <name evidence="18" type="ORF">ACOC_LOCUS7390</name>
</gene>
<keyword evidence="8 13" id="KW-0256">Endoplasmic reticulum</keyword>
<keyword evidence="11 15" id="KW-1015">Disulfide bond</keyword>
<organism evidence="20">
    <name type="scientific">Angiostrongylus costaricensis</name>
    <name type="common">Nematode worm</name>
    <dbReference type="NCBI Taxonomy" id="334426"/>
    <lineage>
        <taxon>Eukaryota</taxon>
        <taxon>Metazoa</taxon>
        <taxon>Ecdysozoa</taxon>
        <taxon>Nematoda</taxon>
        <taxon>Chromadorea</taxon>
        <taxon>Rhabditida</taxon>
        <taxon>Rhabditina</taxon>
        <taxon>Rhabditomorpha</taxon>
        <taxon>Strongyloidea</taxon>
        <taxon>Metastrongylidae</taxon>
        <taxon>Angiostrongylus</taxon>
    </lineage>
</organism>
<dbReference type="PANTHER" id="PTHR11073:SF2">
    <property type="entry name" value="CALRETICULIN"/>
    <property type="match status" value="1"/>
</dbReference>
<evidence type="ECO:0000313" key="19">
    <source>
        <dbReference type="Proteomes" id="UP000267027"/>
    </source>
</evidence>
<dbReference type="GO" id="GO:0006457">
    <property type="term" value="P:protein folding"/>
    <property type="evidence" value="ECO:0007669"/>
    <property type="project" value="InterPro"/>
</dbReference>
<dbReference type="Gene3D" id="2.60.120.200">
    <property type="match status" value="1"/>
</dbReference>
<evidence type="ECO:0000256" key="13">
    <source>
        <dbReference type="PIRNR" id="PIRNR002356"/>
    </source>
</evidence>
<evidence type="ECO:0000256" key="12">
    <source>
        <dbReference type="ARBA" id="ARBA00023186"/>
    </source>
</evidence>
<keyword evidence="7" id="KW-0677">Repeat</keyword>
<dbReference type="InterPro" id="IPR018124">
    <property type="entry name" value="Calret/calnex_CS"/>
</dbReference>
<keyword evidence="4" id="KW-0479">Metal-binding</keyword>
<keyword evidence="6" id="KW-0430">Lectin</keyword>
<name>A0A0R3PQ30_ANGCS</name>
<feature type="compositionally biased region" description="Acidic residues" evidence="17">
    <location>
        <begin position="223"/>
        <end position="233"/>
    </location>
</feature>
<dbReference type="InterPro" id="IPR009033">
    <property type="entry name" value="Calreticulin/calnexin_P_dom_sf"/>
</dbReference>
<feature type="chain" id="PRO_5043073474" description="Calreticulin" evidence="16">
    <location>
        <begin position="17"/>
        <end position="410"/>
    </location>
</feature>
<dbReference type="Proteomes" id="UP000267027">
    <property type="component" value="Unassembled WGS sequence"/>
</dbReference>
<dbReference type="WBParaSite" id="ACOC_0000738901-mRNA-1">
    <property type="protein sequence ID" value="ACOC_0000738901-mRNA-1"/>
    <property type="gene ID" value="ACOC_0000738901"/>
</dbReference>
<dbReference type="PROSITE" id="PS00805">
    <property type="entry name" value="CALRETICULIN_REPEAT"/>
    <property type="match status" value="2"/>
</dbReference>
<keyword evidence="19" id="KW-1185">Reference proteome</keyword>
<evidence type="ECO:0000256" key="1">
    <source>
        <dbReference type="ARBA" id="ARBA00004319"/>
    </source>
</evidence>
<dbReference type="PRINTS" id="PR00626">
    <property type="entry name" value="CALRETICULIN"/>
</dbReference>
<feature type="binding site" evidence="14">
    <location>
        <position position="108"/>
    </location>
    <ligand>
        <name>an alpha-D-glucoside</name>
        <dbReference type="ChEBI" id="CHEBI:22390"/>
    </ligand>
</feature>
<protein>
    <recommendedName>
        <fullName evidence="3 13">Calreticulin</fullName>
    </recommendedName>
</protein>
<dbReference type="PROSITE" id="PS00804">
    <property type="entry name" value="CALRETICULIN_2"/>
    <property type="match status" value="1"/>
</dbReference>
<dbReference type="AlphaFoldDB" id="A0A0R3PQ30"/>
<feature type="region of interest" description="Disordered" evidence="17">
    <location>
        <begin position="198"/>
        <end position="264"/>
    </location>
</feature>
<evidence type="ECO:0000256" key="8">
    <source>
        <dbReference type="ARBA" id="ARBA00022824"/>
    </source>
</evidence>
<dbReference type="InterPro" id="IPR001580">
    <property type="entry name" value="Calret/calnex"/>
</dbReference>
<evidence type="ECO:0000256" key="2">
    <source>
        <dbReference type="ARBA" id="ARBA00010983"/>
    </source>
</evidence>
<dbReference type="GO" id="GO:0005788">
    <property type="term" value="C:endoplasmic reticulum lumen"/>
    <property type="evidence" value="ECO:0007669"/>
    <property type="project" value="UniProtKB-SubCell"/>
</dbReference>
<dbReference type="OMA" id="SRAAKFP"/>
<evidence type="ECO:0000313" key="20">
    <source>
        <dbReference type="WBParaSite" id="ACOC_0000738901-mRNA-1"/>
    </source>
</evidence>
<evidence type="ECO:0000313" key="18">
    <source>
        <dbReference type="EMBL" id="VDM58975.1"/>
    </source>
</evidence>
<dbReference type="PIRSF" id="PIRSF002356">
    <property type="entry name" value="Calreticulin"/>
    <property type="match status" value="1"/>
</dbReference>
<proteinExistence type="inferred from homology"/>
<dbReference type="OrthoDB" id="1938156at2759"/>
<keyword evidence="9" id="KW-0862">Zinc</keyword>
<dbReference type="GO" id="GO:0036503">
    <property type="term" value="P:ERAD pathway"/>
    <property type="evidence" value="ECO:0007669"/>
    <property type="project" value="TreeGrafter"/>
</dbReference>
<dbReference type="PROSITE" id="PS00803">
    <property type="entry name" value="CALRETICULIN_1"/>
    <property type="match status" value="1"/>
</dbReference>
<dbReference type="SUPFAM" id="SSF63887">
    <property type="entry name" value="P-domain of calnexin/calreticulin"/>
    <property type="match status" value="1"/>
</dbReference>
<feature type="signal peptide" evidence="16">
    <location>
        <begin position="1"/>
        <end position="16"/>
    </location>
</feature>
<feature type="binding site" evidence="14">
    <location>
        <position position="322"/>
    </location>
    <ligand>
        <name>an alpha-D-glucoside</name>
        <dbReference type="ChEBI" id="CHEBI:22390"/>
    </ligand>
</feature>
<evidence type="ECO:0000256" key="4">
    <source>
        <dbReference type="ARBA" id="ARBA00022723"/>
    </source>
</evidence>
<dbReference type="STRING" id="334426.A0A0R3PQ30"/>
<evidence type="ECO:0000256" key="15">
    <source>
        <dbReference type="PIRSR" id="PIRSR002356-3"/>
    </source>
</evidence>
<evidence type="ECO:0000256" key="3">
    <source>
        <dbReference type="ARBA" id="ARBA00015837"/>
    </source>
</evidence>
<evidence type="ECO:0000256" key="7">
    <source>
        <dbReference type="ARBA" id="ARBA00022737"/>
    </source>
</evidence>
<dbReference type="InterPro" id="IPR009169">
    <property type="entry name" value="Calreticulin"/>
</dbReference>
<feature type="compositionally biased region" description="Basic and acidic residues" evidence="17">
    <location>
        <begin position="212"/>
        <end position="222"/>
    </location>
</feature>
<evidence type="ECO:0000256" key="9">
    <source>
        <dbReference type="ARBA" id="ARBA00022833"/>
    </source>
</evidence>
<feature type="disulfide bond" evidence="15">
    <location>
        <begin position="102"/>
        <end position="134"/>
    </location>
</feature>
<keyword evidence="12 13" id="KW-0143">Chaperone</keyword>
<dbReference type="PANTHER" id="PTHR11073">
    <property type="entry name" value="CALRETICULIN AND CALNEXIN"/>
    <property type="match status" value="1"/>
</dbReference>
<reference evidence="18 19" key="2">
    <citation type="submission" date="2018-11" db="EMBL/GenBank/DDBJ databases">
        <authorList>
            <consortium name="Pathogen Informatics"/>
        </authorList>
    </citation>
    <scope>NUCLEOTIDE SEQUENCE [LARGE SCALE GENOMIC DNA]</scope>
    <source>
        <strain evidence="18 19">Costa Rica</strain>
    </source>
</reference>
<comment type="subcellular location">
    <subcellularLocation>
        <location evidence="1 13">Endoplasmic reticulum lumen</location>
    </subcellularLocation>
</comment>
<dbReference type="FunFam" id="2.10.250.10:FF:000002">
    <property type="entry name" value="Calreticulin"/>
    <property type="match status" value="1"/>
</dbReference>
<evidence type="ECO:0000256" key="5">
    <source>
        <dbReference type="ARBA" id="ARBA00022729"/>
    </source>
</evidence>
<comment type="similarity">
    <text evidence="2 13 16">Belongs to the calreticulin family.</text>
</comment>
<evidence type="ECO:0000256" key="11">
    <source>
        <dbReference type="ARBA" id="ARBA00023157"/>
    </source>
</evidence>
<dbReference type="GO" id="GO:0030246">
    <property type="term" value="F:carbohydrate binding"/>
    <property type="evidence" value="ECO:0007669"/>
    <property type="project" value="UniProtKB-KW"/>
</dbReference>
<evidence type="ECO:0000256" key="16">
    <source>
        <dbReference type="RuleBase" id="RU362126"/>
    </source>
</evidence>
<feature type="binding site" evidence="14">
    <location>
        <position position="125"/>
    </location>
    <ligand>
        <name>an alpha-D-glucoside</name>
        <dbReference type="ChEBI" id="CHEBI:22390"/>
    </ligand>
</feature>
<dbReference type="EMBL" id="UYYA01004034">
    <property type="protein sequence ID" value="VDM58975.1"/>
    <property type="molecule type" value="Genomic_DNA"/>
</dbReference>
<feature type="binding site" evidence="14">
    <location>
        <position position="132"/>
    </location>
    <ligand>
        <name>an alpha-D-glucoside</name>
        <dbReference type="ChEBI" id="CHEBI:22390"/>
    </ligand>
</feature>
<dbReference type="GO" id="GO:0005789">
    <property type="term" value="C:endoplasmic reticulum membrane"/>
    <property type="evidence" value="ECO:0007669"/>
    <property type="project" value="TreeGrafter"/>
</dbReference>
<feature type="compositionally biased region" description="Basic and acidic residues" evidence="17">
    <location>
        <begin position="351"/>
        <end position="391"/>
    </location>
</feature>
<sequence length="410" mass="47752">MRSLAVVVGLLGVVAAEIFFKEEFGDDSWEKRWVQSTHKNDFGEFKLSAGKYYGDAKRDQGLQTSQDAKFYSRAAKFPKPFSNKGKTIVIQYTVKHEQSIDCGGGYVKVMASDVDLSGFHGETPYNVMFGPDICGSTRKVHVIFSYKGKNHLIKKDIRCKCRSGFYFLQDDEMTHLYTLILNPDNTYEVQIDGEKVESGDLEADWDMLPPKKIKDPEAKKPEDWDEREYIDDADDKKPDDWDKPEHIPDPDAKKPDDWDDEMDGEWEPPMIDNPDYKGEWKPKQIKNPAYKGKWIHPEIDNPEYTPDDELYLYKDWGAIGFDLWQVKSGTIFDNIIVTDSIEEAKAHAAETFEKLKPAEKEKKEKFEEEERKKLEEETKKREEEEKQKKEEEKEEEADKEDKEEEAHDEL</sequence>
<feature type="region of interest" description="Disordered" evidence="17">
    <location>
        <begin position="351"/>
        <end position="410"/>
    </location>
</feature>
<dbReference type="InterPro" id="IPR013320">
    <property type="entry name" value="ConA-like_dom_sf"/>
</dbReference>
<accession>A0A0R3PQ30</accession>
<keyword evidence="5 16" id="KW-0732">Signal</keyword>
<dbReference type="Pfam" id="PF00262">
    <property type="entry name" value="Calreticulin"/>
    <property type="match status" value="2"/>
</dbReference>
<dbReference type="FunFam" id="2.60.120.200:FF:000122">
    <property type="entry name" value="Calreticulin 3"/>
    <property type="match status" value="1"/>
</dbReference>
<keyword evidence="10" id="KW-0106">Calcium</keyword>
<dbReference type="GO" id="GO:0005509">
    <property type="term" value="F:calcium ion binding"/>
    <property type="evidence" value="ECO:0007669"/>
    <property type="project" value="InterPro"/>
</dbReference>
<evidence type="ECO:0000256" key="6">
    <source>
        <dbReference type="ARBA" id="ARBA00022734"/>
    </source>
</evidence>